<feature type="domain" description="Nucleoside phosphorylase" evidence="1">
    <location>
        <begin position="129"/>
        <end position="186"/>
    </location>
</feature>
<dbReference type="InterPro" id="IPR035994">
    <property type="entry name" value="Nucleoside_phosphorylase_sf"/>
</dbReference>
<accession>A0A7V0IAR3</accession>
<evidence type="ECO:0000313" key="2">
    <source>
        <dbReference type="EMBL" id="HDD35685.1"/>
    </source>
</evidence>
<dbReference type="GO" id="GO:0003824">
    <property type="term" value="F:catalytic activity"/>
    <property type="evidence" value="ECO:0007669"/>
    <property type="project" value="InterPro"/>
</dbReference>
<dbReference type="Pfam" id="PF01048">
    <property type="entry name" value="PNP_UDP_1"/>
    <property type="match status" value="1"/>
</dbReference>
<dbReference type="SUPFAM" id="SSF53167">
    <property type="entry name" value="Purine and uridine phosphorylases"/>
    <property type="match status" value="1"/>
</dbReference>
<protein>
    <recommendedName>
        <fullName evidence="1">Nucleoside phosphorylase domain-containing protein</fullName>
    </recommendedName>
</protein>
<sequence length="200" mass="22978">MDIDILIVAHPLDLNYFLSHAQKPLKKQSIYLAKMFLFSSLAIIGPCLGADQLRLILRKTTQDAKKILFLGWCGGINVKKIGEIILARGAFKNLKMFLPNNSLLFELSSQIPFFHRQGFILSVENSQLPEEMFHFYKKLGIMAIDMETATLYEFCIKNKIETVSILMVSDIVNGKTGFTHPEFKKIRKTLLKWIIEKWLP</sequence>
<reference evidence="2" key="1">
    <citation type="journal article" date="2020" name="mSystems">
        <title>Genome- and Community-Level Interaction Insights into Carbon Utilization and Element Cycling Functions of Hydrothermarchaeota in Hydrothermal Sediment.</title>
        <authorList>
            <person name="Zhou Z."/>
            <person name="Liu Y."/>
            <person name="Xu W."/>
            <person name="Pan J."/>
            <person name="Luo Z.H."/>
            <person name="Li M."/>
        </authorList>
    </citation>
    <scope>NUCLEOTIDE SEQUENCE [LARGE SCALE GENOMIC DNA]</scope>
    <source>
        <strain evidence="2">HyVt-113</strain>
    </source>
</reference>
<gene>
    <name evidence="2" type="ORF">ENF30_02675</name>
</gene>
<dbReference type="GO" id="GO:0009116">
    <property type="term" value="P:nucleoside metabolic process"/>
    <property type="evidence" value="ECO:0007669"/>
    <property type="project" value="InterPro"/>
</dbReference>
<comment type="caution">
    <text evidence="2">The sequence shown here is derived from an EMBL/GenBank/DDBJ whole genome shotgun (WGS) entry which is preliminary data.</text>
</comment>
<dbReference type="Proteomes" id="UP000885706">
    <property type="component" value="Unassembled WGS sequence"/>
</dbReference>
<name>A0A7V0IAR3_DESA2</name>
<dbReference type="Gene3D" id="3.40.50.1580">
    <property type="entry name" value="Nucleoside phosphorylase domain"/>
    <property type="match status" value="1"/>
</dbReference>
<dbReference type="EMBL" id="DQWQ01000116">
    <property type="protein sequence ID" value="HDD35685.1"/>
    <property type="molecule type" value="Genomic_DNA"/>
</dbReference>
<evidence type="ECO:0000259" key="1">
    <source>
        <dbReference type="Pfam" id="PF01048"/>
    </source>
</evidence>
<organism evidence="2">
    <name type="scientific">Desulfofervidus auxilii</name>
    <dbReference type="NCBI Taxonomy" id="1621989"/>
    <lineage>
        <taxon>Bacteria</taxon>
        <taxon>Pseudomonadati</taxon>
        <taxon>Thermodesulfobacteriota</taxon>
        <taxon>Candidatus Desulfofervidia</taxon>
        <taxon>Candidatus Desulfofervidales</taxon>
        <taxon>Candidatus Desulfofervidaceae</taxon>
        <taxon>Candidatus Desulfofervidus</taxon>
    </lineage>
</organism>
<dbReference type="InterPro" id="IPR000845">
    <property type="entry name" value="Nucleoside_phosphorylase_d"/>
</dbReference>
<dbReference type="AlphaFoldDB" id="A0A7V0IAR3"/>
<proteinExistence type="predicted"/>